<dbReference type="Proteomes" id="UP000789831">
    <property type="component" value="Unassembled WGS sequence"/>
</dbReference>
<dbReference type="EMBL" id="CAJVPL010002005">
    <property type="protein sequence ID" value="CAG8595867.1"/>
    <property type="molecule type" value="Genomic_DNA"/>
</dbReference>
<evidence type="ECO:0000313" key="1">
    <source>
        <dbReference type="EMBL" id="CAG8595867.1"/>
    </source>
</evidence>
<accession>A0A9N9CDC4</accession>
<dbReference type="AlphaFoldDB" id="A0A9N9CDC4"/>
<name>A0A9N9CDC4_9GLOM</name>
<sequence>MNSFFVKSNELMILVISNISDAKSLILQVSLCQKRKRQQL</sequence>
<proteinExistence type="predicted"/>
<evidence type="ECO:0000313" key="2">
    <source>
        <dbReference type="Proteomes" id="UP000789831"/>
    </source>
</evidence>
<organism evidence="1 2">
    <name type="scientific">Ambispora gerdemannii</name>
    <dbReference type="NCBI Taxonomy" id="144530"/>
    <lineage>
        <taxon>Eukaryota</taxon>
        <taxon>Fungi</taxon>
        <taxon>Fungi incertae sedis</taxon>
        <taxon>Mucoromycota</taxon>
        <taxon>Glomeromycotina</taxon>
        <taxon>Glomeromycetes</taxon>
        <taxon>Archaeosporales</taxon>
        <taxon>Ambisporaceae</taxon>
        <taxon>Ambispora</taxon>
    </lineage>
</organism>
<comment type="caution">
    <text evidence="1">The sequence shown here is derived from an EMBL/GenBank/DDBJ whole genome shotgun (WGS) entry which is preliminary data.</text>
</comment>
<reference evidence="1" key="1">
    <citation type="submission" date="2021-06" db="EMBL/GenBank/DDBJ databases">
        <authorList>
            <person name="Kallberg Y."/>
            <person name="Tangrot J."/>
            <person name="Rosling A."/>
        </authorList>
    </citation>
    <scope>NUCLEOTIDE SEQUENCE</scope>
    <source>
        <strain evidence="1">MT106</strain>
    </source>
</reference>
<protein>
    <submittedName>
        <fullName evidence="1">13377_t:CDS:1</fullName>
    </submittedName>
</protein>
<gene>
    <name evidence="1" type="ORF">AGERDE_LOCUS8846</name>
</gene>
<keyword evidence="2" id="KW-1185">Reference proteome</keyword>